<dbReference type="Gene3D" id="1.10.10.10">
    <property type="entry name" value="Winged helix-like DNA-binding domain superfamily/Winged helix DNA-binding domain"/>
    <property type="match status" value="1"/>
</dbReference>
<dbReference type="InterPro" id="IPR013249">
    <property type="entry name" value="RNA_pol_sigma70_r4_t2"/>
</dbReference>
<dbReference type="RefSeq" id="WP_189647636.1">
    <property type="nucleotide sequence ID" value="NZ_BMRC01000005.1"/>
</dbReference>
<comment type="similarity">
    <text evidence="1">Belongs to the sigma-70 factor family. ECF subfamily.</text>
</comment>
<dbReference type="Proteomes" id="UP001589647">
    <property type="component" value="Unassembled WGS sequence"/>
</dbReference>
<evidence type="ECO:0000256" key="3">
    <source>
        <dbReference type="ARBA" id="ARBA00023082"/>
    </source>
</evidence>
<evidence type="ECO:0000256" key="4">
    <source>
        <dbReference type="ARBA" id="ARBA00023125"/>
    </source>
</evidence>
<keyword evidence="5" id="KW-0804">Transcription</keyword>
<keyword evidence="2" id="KW-0805">Transcription regulation</keyword>
<protein>
    <submittedName>
        <fullName evidence="8">RNA polymerase sigma factor</fullName>
    </submittedName>
</protein>
<dbReference type="SUPFAM" id="SSF88946">
    <property type="entry name" value="Sigma2 domain of RNA polymerase sigma factors"/>
    <property type="match status" value="1"/>
</dbReference>
<gene>
    <name evidence="8" type="ORF">ACFFV7_45960</name>
</gene>
<evidence type="ECO:0000256" key="1">
    <source>
        <dbReference type="ARBA" id="ARBA00010641"/>
    </source>
</evidence>
<evidence type="ECO:0000313" key="8">
    <source>
        <dbReference type="EMBL" id="MFB9208595.1"/>
    </source>
</evidence>
<evidence type="ECO:0000256" key="5">
    <source>
        <dbReference type="ARBA" id="ARBA00023163"/>
    </source>
</evidence>
<dbReference type="PANTHER" id="PTHR43133">
    <property type="entry name" value="RNA POLYMERASE ECF-TYPE SIGMA FACTO"/>
    <property type="match status" value="1"/>
</dbReference>
<keyword evidence="3" id="KW-0731">Sigma factor</keyword>
<dbReference type="InterPro" id="IPR014284">
    <property type="entry name" value="RNA_pol_sigma-70_dom"/>
</dbReference>
<sequence length="186" mass="21053">MDDERRARFEAAYNRTYGQITAYAARRCDSPQDAADVVAETFTVAWRRVDELPEGEEATLWLYGVARKVLANHFRGDNRRRVRTAELDAELADLYGHSPDTQVELDAIGRAFRGLPDDDRELLSLVAWEGLEREEIARALGLSRNAVRIRLHRARKRLSRALAAAGVDITAESRLVPAERPLREAL</sequence>
<reference evidence="8 9" key="1">
    <citation type="submission" date="2024-09" db="EMBL/GenBank/DDBJ databases">
        <authorList>
            <person name="Sun Q."/>
            <person name="Mori K."/>
        </authorList>
    </citation>
    <scope>NUCLEOTIDE SEQUENCE [LARGE SCALE GENOMIC DNA]</scope>
    <source>
        <strain evidence="8 9">CCM 3426</strain>
    </source>
</reference>
<dbReference type="InterPro" id="IPR013324">
    <property type="entry name" value="RNA_pol_sigma_r3/r4-like"/>
</dbReference>
<dbReference type="Gene3D" id="1.10.1740.10">
    <property type="match status" value="1"/>
</dbReference>
<dbReference type="CDD" id="cd06171">
    <property type="entry name" value="Sigma70_r4"/>
    <property type="match status" value="1"/>
</dbReference>
<dbReference type="InterPro" id="IPR007627">
    <property type="entry name" value="RNA_pol_sigma70_r2"/>
</dbReference>
<organism evidence="8 9">
    <name type="scientific">Nonomuraea spiralis</name>
    <dbReference type="NCBI Taxonomy" id="46182"/>
    <lineage>
        <taxon>Bacteria</taxon>
        <taxon>Bacillati</taxon>
        <taxon>Actinomycetota</taxon>
        <taxon>Actinomycetes</taxon>
        <taxon>Streptosporangiales</taxon>
        <taxon>Streptosporangiaceae</taxon>
        <taxon>Nonomuraea</taxon>
    </lineage>
</organism>
<comment type="caution">
    <text evidence="8">The sequence shown here is derived from an EMBL/GenBank/DDBJ whole genome shotgun (WGS) entry which is preliminary data.</text>
</comment>
<evidence type="ECO:0000313" key="9">
    <source>
        <dbReference type="Proteomes" id="UP001589647"/>
    </source>
</evidence>
<evidence type="ECO:0000256" key="2">
    <source>
        <dbReference type="ARBA" id="ARBA00023015"/>
    </source>
</evidence>
<proteinExistence type="inferred from homology"/>
<name>A0ABV5IXE7_9ACTN</name>
<dbReference type="InterPro" id="IPR013325">
    <property type="entry name" value="RNA_pol_sigma_r2"/>
</dbReference>
<evidence type="ECO:0000259" key="7">
    <source>
        <dbReference type="Pfam" id="PF08281"/>
    </source>
</evidence>
<keyword evidence="4" id="KW-0238">DNA-binding</keyword>
<dbReference type="PANTHER" id="PTHR43133:SF8">
    <property type="entry name" value="RNA POLYMERASE SIGMA FACTOR HI_1459-RELATED"/>
    <property type="match status" value="1"/>
</dbReference>
<dbReference type="SUPFAM" id="SSF88659">
    <property type="entry name" value="Sigma3 and sigma4 domains of RNA polymerase sigma factors"/>
    <property type="match status" value="1"/>
</dbReference>
<dbReference type="NCBIfam" id="TIGR02937">
    <property type="entry name" value="sigma70-ECF"/>
    <property type="match status" value="1"/>
</dbReference>
<accession>A0ABV5IXE7</accession>
<dbReference type="EMBL" id="JBHMEI010000078">
    <property type="protein sequence ID" value="MFB9208595.1"/>
    <property type="molecule type" value="Genomic_DNA"/>
</dbReference>
<dbReference type="Pfam" id="PF08281">
    <property type="entry name" value="Sigma70_r4_2"/>
    <property type="match status" value="1"/>
</dbReference>
<dbReference type="InterPro" id="IPR036388">
    <property type="entry name" value="WH-like_DNA-bd_sf"/>
</dbReference>
<evidence type="ECO:0000259" key="6">
    <source>
        <dbReference type="Pfam" id="PF04542"/>
    </source>
</evidence>
<dbReference type="Pfam" id="PF04542">
    <property type="entry name" value="Sigma70_r2"/>
    <property type="match status" value="1"/>
</dbReference>
<dbReference type="InterPro" id="IPR039425">
    <property type="entry name" value="RNA_pol_sigma-70-like"/>
</dbReference>
<feature type="domain" description="RNA polymerase sigma-70 region 2" evidence="6">
    <location>
        <begin position="13"/>
        <end position="79"/>
    </location>
</feature>
<feature type="domain" description="RNA polymerase sigma factor 70 region 4 type 2" evidence="7">
    <location>
        <begin position="106"/>
        <end position="158"/>
    </location>
</feature>
<keyword evidence="9" id="KW-1185">Reference proteome</keyword>